<feature type="transmembrane region" description="Helical" evidence="6">
    <location>
        <begin position="137"/>
        <end position="158"/>
    </location>
</feature>
<evidence type="ECO:0000313" key="9">
    <source>
        <dbReference type="Proteomes" id="UP000559256"/>
    </source>
</evidence>
<feature type="region of interest" description="Disordered" evidence="5">
    <location>
        <begin position="178"/>
        <end position="204"/>
    </location>
</feature>
<evidence type="ECO:0000256" key="5">
    <source>
        <dbReference type="SAM" id="MobiDB-lite"/>
    </source>
</evidence>
<feature type="transmembrane region" description="Helical" evidence="6">
    <location>
        <begin position="71"/>
        <end position="92"/>
    </location>
</feature>
<dbReference type="Pfam" id="PF01284">
    <property type="entry name" value="MARVEL"/>
    <property type="match status" value="1"/>
</dbReference>
<feature type="transmembrane region" description="Helical" evidence="6">
    <location>
        <begin position="7"/>
        <end position="30"/>
    </location>
</feature>
<feature type="transmembrane region" description="Helical" evidence="6">
    <location>
        <begin position="42"/>
        <end position="64"/>
    </location>
</feature>
<dbReference type="EMBL" id="JAACJM010000012">
    <property type="protein sequence ID" value="KAF5369956.1"/>
    <property type="molecule type" value="Genomic_DNA"/>
</dbReference>
<dbReference type="GO" id="GO:0016020">
    <property type="term" value="C:membrane"/>
    <property type="evidence" value="ECO:0007669"/>
    <property type="project" value="UniProtKB-SubCell"/>
</dbReference>
<keyword evidence="2 6" id="KW-0812">Transmembrane</keyword>
<keyword evidence="9" id="KW-1185">Reference proteome</keyword>
<proteinExistence type="predicted"/>
<keyword evidence="4 6" id="KW-0472">Membrane</keyword>
<evidence type="ECO:0000256" key="3">
    <source>
        <dbReference type="ARBA" id="ARBA00022989"/>
    </source>
</evidence>
<dbReference type="AlphaFoldDB" id="A0A8H5GRY4"/>
<evidence type="ECO:0000259" key="7">
    <source>
        <dbReference type="Pfam" id="PF01284"/>
    </source>
</evidence>
<comment type="caution">
    <text evidence="8">The sequence shown here is derived from an EMBL/GenBank/DDBJ whole genome shotgun (WGS) entry which is preliminary data.</text>
</comment>
<name>A0A8H5GRY4_9AGAR</name>
<dbReference type="OrthoDB" id="3364107at2759"/>
<evidence type="ECO:0000256" key="4">
    <source>
        <dbReference type="ARBA" id="ARBA00023136"/>
    </source>
</evidence>
<evidence type="ECO:0000256" key="1">
    <source>
        <dbReference type="ARBA" id="ARBA00004141"/>
    </source>
</evidence>
<evidence type="ECO:0000256" key="6">
    <source>
        <dbReference type="SAM" id="Phobius"/>
    </source>
</evidence>
<organism evidence="8 9">
    <name type="scientific">Tetrapyrgos nigripes</name>
    <dbReference type="NCBI Taxonomy" id="182062"/>
    <lineage>
        <taxon>Eukaryota</taxon>
        <taxon>Fungi</taxon>
        <taxon>Dikarya</taxon>
        <taxon>Basidiomycota</taxon>
        <taxon>Agaricomycotina</taxon>
        <taxon>Agaricomycetes</taxon>
        <taxon>Agaricomycetidae</taxon>
        <taxon>Agaricales</taxon>
        <taxon>Marasmiineae</taxon>
        <taxon>Marasmiaceae</taxon>
        <taxon>Tetrapyrgos</taxon>
    </lineage>
</organism>
<keyword evidence="3 6" id="KW-1133">Transmembrane helix</keyword>
<gene>
    <name evidence="8" type="ORF">D9758_001411</name>
</gene>
<sequence>MALISILRLGVFGTTILFSLIVLGLGGHLVSKGELELESTKGAAGLAVATAVITLVSVPAMLIIDMIRRGAVSSLVVTELAGLGLLWVLWLATGADNVDQFNTGFPEGCDVLGRLGPRFHDLQVICRELQAVSAFGFLNWLMLVGYWSVLLVCSLIAANRGESRIWFTSVGETGFLSNGSTSQTTTSQKMEPMPSGAGYGGPQV</sequence>
<protein>
    <recommendedName>
        <fullName evidence="7">MARVEL domain-containing protein</fullName>
    </recommendedName>
</protein>
<comment type="subcellular location">
    <subcellularLocation>
        <location evidence="1">Membrane</location>
        <topology evidence="1">Multi-pass membrane protein</topology>
    </subcellularLocation>
</comment>
<feature type="domain" description="MARVEL" evidence="7">
    <location>
        <begin position="9"/>
        <end position="144"/>
    </location>
</feature>
<dbReference type="Proteomes" id="UP000559256">
    <property type="component" value="Unassembled WGS sequence"/>
</dbReference>
<evidence type="ECO:0000256" key="2">
    <source>
        <dbReference type="ARBA" id="ARBA00022692"/>
    </source>
</evidence>
<reference evidence="8 9" key="1">
    <citation type="journal article" date="2020" name="ISME J.">
        <title>Uncovering the hidden diversity of litter-decomposition mechanisms in mushroom-forming fungi.</title>
        <authorList>
            <person name="Floudas D."/>
            <person name="Bentzer J."/>
            <person name="Ahren D."/>
            <person name="Johansson T."/>
            <person name="Persson P."/>
            <person name="Tunlid A."/>
        </authorList>
    </citation>
    <scope>NUCLEOTIDE SEQUENCE [LARGE SCALE GENOMIC DNA]</scope>
    <source>
        <strain evidence="8 9">CBS 291.85</strain>
    </source>
</reference>
<evidence type="ECO:0000313" key="8">
    <source>
        <dbReference type="EMBL" id="KAF5369956.1"/>
    </source>
</evidence>
<dbReference type="InterPro" id="IPR008253">
    <property type="entry name" value="Marvel"/>
</dbReference>
<accession>A0A8H5GRY4</accession>